<sequence>MRAVADLPGISVVRTGWEPLGEDRWRAAAYARDEALEEARALGAAVTVLAGTEELAASRAALAEAVERAERGRG</sequence>
<gene>
    <name evidence="1" type="ORF">HNR40_004801</name>
</gene>
<dbReference type="RefSeq" id="WP_184964832.1">
    <property type="nucleotide sequence ID" value="NZ_JACHIN010000006.1"/>
</dbReference>
<proteinExistence type="predicted"/>
<reference evidence="1 2" key="1">
    <citation type="submission" date="2020-08" db="EMBL/GenBank/DDBJ databases">
        <title>Genomic Encyclopedia of Type Strains, Phase IV (KMG-IV): sequencing the most valuable type-strain genomes for metagenomic binning, comparative biology and taxonomic classification.</title>
        <authorList>
            <person name="Goeker M."/>
        </authorList>
    </citation>
    <scope>NUCLEOTIDE SEQUENCE [LARGE SCALE GENOMIC DNA]</scope>
    <source>
        <strain evidence="1 2">DSM 45385</strain>
    </source>
</reference>
<evidence type="ECO:0000313" key="1">
    <source>
        <dbReference type="EMBL" id="MBB5079315.1"/>
    </source>
</evidence>
<accession>A0A7W8EFZ4</accession>
<dbReference type="AlphaFoldDB" id="A0A7W8EFZ4"/>
<name>A0A7W8EFZ4_9ACTN</name>
<evidence type="ECO:0000313" key="2">
    <source>
        <dbReference type="Proteomes" id="UP000568380"/>
    </source>
</evidence>
<organism evidence="1 2">
    <name type="scientific">Nonomuraea endophytica</name>
    <dbReference type="NCBI Taxonomy" id="714136"/>
    <lineage>
        <taxon>Bacteria</taxon>
        <taxon>Bacillati</taxon>
        <taxon>Actinomycetota</taxon>
        <taxon>Actinomycetes</taxon>
        <taxon>Streptosporangiales</taxon>
        <taxon>Streptosporangiaceae</taxon>
        <taxon>Nonomuraea</taxon>
    </lineage>
</organism>
<keyword evidence="2" id="KW-1185">Reference proteome</keyword>
<dbReference type="Proteomes" id="UP000568380">
    <property type="component" value="Unassembled WGS sequence"/>
</dbReference>
<comment type="caution">
    <text evidence="1">The sequence shown here is derived from an EMBL/GenBank/DDBJ whole genome shotgun (WGS) entry which is preliminary data.</text>
</comment>
<dbReference type="EMBL" id="JACHIN010000006">
    <property type="protein sequence ID" value="MBB5079315.1"/>
    <property type="molecule type" value="Genomic_DNA"/>
</dbReference>
<protein>
    <submittedName>
        <fullName evidence="1">Uncharacterized protein</fullName>
    </submittedName>
</protein>